<evidence type="ECO:0000313" key="1">
    <source>
        <dbReference type="EMBL" id="PNT74717.1"/>
    </source>
</evidence>
<gene>
    <name evidence="1" type="ORF">BRADI_1g21014v3</name>
</gene>
<reference evidence="1 2" key="1">
    <citation type="journal article" date="2010" name="Nature">
        <title>Genome sequencing and analysis of the model grass Brachypodium distachyon.</title>
        <authorList>
            <consortium name="International Brachypodium Initiative"/>
        </authorList>
    </citation>
    <scope>NUCLEOTIDE SEQUENCE [LARGE SCALE GENOMIC DNA]</scope>
    <source>
        <strain evidence="1 2">Bd21</strain>
    </source>
</reference>
<dbReference type="InParanoid" id="A0A2K2DKB2"/>
<evidence type="ECO:0000313" key="3">
    <source>
        <dbReference type="Proteomes" id="UP000008810"/>
    </source>
</evidence>
<reference evidence="2" key="3">
    <citation type="submission" date="2018-08" db="UniProtKB">
        <authorList>
            <consortium name="EnsemblPlants"/>
        </authorList>
    </citation>
    <scope>IDENTIFICATION</scope>
    <source>
        <strain evidence="2">cv. Bd21</strain>
    </source>
</reference>
<reference evidence="1" key="2">
    <citation type="submission" date="2017-06" db="EMBL/GenBank/DDBJ databases">
        <title>WGS assembly of Brachypodium distachyon.</title>
        <authorList>
            <consortium name="The International Brachypodium Initiative"/>
            <person name="Lucas S."/>
            <person name="Harmon-Smith M."/>
            <person name="Lail K."/>
            <person name="Tice H."/>
            <person name="Grimwood J."/>
            <person name="Bruce D."/>
            <person name="Barry K."/>
            <person name="Shu S."/>
            <person name="Lindquist E."/>
            <person name="Wang M."/>
            <person name="Pitluck S."/>
            <person name="Vogel J.P."/>
            <person name="Garvin D.F."/>
            <person name="Mockler T.C."/>
            <person name="Schmutz J."/>
            <person name="Rokhsar D."/>
            <person name="Bevan M.W."/>
        </authorList>
    </citation>
    <scope>NUCLEOTIDE SEQUENCE</scope>
    <source>
        <strain evidence="1">Bd21</strain>
    </source>
</reference>
<organism evidence="1">
    <name type="scientific">Brachypodium distachyon</name>
    <name type="common">Purple false brome</name>
    <name type="synonym">Trachynia distachya</name>
    <dbReference type="NCBI Taxonomy" id="15368"/>
    <lineage>
        <taxon>Eukaryota</taxon>
        <taxon>Viridiplantae</taxon>
        <taxon>Streptophyta</taxon>
        <taxon>Embryophyta</taxon>
        <taxon>Tracheophyta</taxon>
        <taxon>Spermatophyta</taxon>
        <taxon>Magnoliopsida</taxon>
        <taxon>Liliopsida</taxon>
        <taxon>Poales</taxon>
        <taxon>Poaceae</taxon>
        <taxon>BOP clade</taxon>
        <taxon>Pooideae</taxon>
        <taxon>Stipodae</taxon>
        <taxon>Brachypodieae</taxon>
        <taxon>Brachypodium</taxon>
    </lineage>
</organism>
<dbReference type="AlphaFoldDB" id="A0A2K2DKB2"/>
<dbReference type="EnsemblPlants" id="PNT74717">
    <property type="protein sequence ID" value="PNT74717"/>
    <property type="gene ID" value="BRADI_1g21014v3"/>
</dbReference>
<keyword evidence="3" id="KW-1185">Reference proteome</keyword>
<proteinExistence type="predicted"/>
<name>A0A2K2DKB2_BRADI</name>
<evidence type="ECO:0000313" key="2">
    <source>
        <dbReference type="EnsemblPlants" id="PNT74717"/>
    </source>
</evidence>
<accession>A0A2K2DKB2</accession>
<dbReference type="Proteomes" id="UP000008810">
    <property type="component" value="Chromosome 1"/>
</dbReference>
<dbReference type="EMBL" id="CM000880">
    <property type="protein sequence ID" value="PNT74717.1"/>
    <property type="molecule type" value="Genomic_DNA"/>
</dbReference>
<protein>
    <submittedName>
        <fullName evidence="1 2">Uncharacterized protein</fullName>
    </submittedName>
</protein>
<dbReference type="Gramene" id="PNT74717">
    <property type="protein sequence ID" value="PNT74717"/>
    <property type="gene ID" value="BRADI_1g21014v3"/>
</dbReference>
<sequence length="100" mass="11582">MEHLERSLLLGFNWKEIKLIIVIKQGEENLAAITYSSAKETPFLASQMNREPSKIEDVLVDVNVYGHKGFFIYRPWMLMSSHSSRWFEGLSIGDRAGYCR</sequence>